<gene>
    <name evidence="2" type="ORF">OVA965_LOCUS30309</name>
    <name evidence="3" type="ORF">TMI583_LOCUS31108</name>
</gene>
<proteinExistence type="predicted"/>
<evidence type="ECO:0000313" key="3">
    <source>
        <dbReference type="EMBL" id="CAF4151492.1"/>
    </source>
</evidence>
<dbReference type="InterPro" id="IPR013087">
    <property type="entry name" value="Znf_C2H2_type"/>
</dbReference>
<feature type="domain" description="C2H2-type" evidence="1">
    <location>
        <begin position="58"/>
        <end position="82"/>
    </location>
</feature>
<dbReference type="Proteomes" id="UP000677228">
    <property type="component" value="Unassembled WGS sequence"/>
</dbReference>
<evidence type="ECO:0000313" key="2">
    <source>
        <dbReference type="EMBL" id="CAF1340228.1"/>
    </source>
</evidence>
<accession>A0A8S2F351</accession>
<comment type="caution">
    <text evidence="2">The sequence shown here is derived from an EMBL/GenBank/DDBJ whole genome shotgun (WGS) entry which is preliminary data.</text>
</comment>
<dbReference type="PANTHER" id="PTHR33845">
    <property type="entry name" value="C2H2-TYPE DOMAIN-CONTAINING PROTEIN"/>
    <property type="match status" value="1"/>
</dbReference>
<evidence type="ECO:0000259" key="1">
    <source>
        <dbReference type="PROSITE" id="PS00028"/>
    </source>
</evidence>
<organism evidence="2 4">
    <name type="scientific">Didymodactylos carnosus</name>
    <dbReference type="NCBI Taxonomy" id="1234261"/>
    <lineage>
        <taxon>Eukaryota</taxon>
        <taxon>Metazoa</taxon>
        <taxon>Spiralia</taxon>
        <taxon>Gnathifera</taxon>
        <taxon>Rotifera</taxon>
        <taxon>Eurotatoria</taxon>
        <taxon>Bdelloidea</taxon>
        <taxon>Philodinida</taxon>
        <taxon>Philodinidae</taxon>
        <taxon>Didymodactylos</taxon>
    </lineage>
</organism>
<reference evidence="2" key="1">
    <citation type="submission" date="2021-02" db="EMBL/GenBank/DDBJ databases">
        <authorList>
            <person name="Nowell W R."/>
        </authorList>
    </citation>
    <scope>NUCLEOTIDE SEQUENCE</scope>
</reference>
<name>A0A8S2F351_9BILA</name>
<dbReference type="Proteomes" id="UP000682733">
    <property type="component" value="Unassembled WGS sequence"/>
</dbReference>
<dbReference type="EMBL" id="CAJOBA010043569">
    <property type="protein sequence ID" value="CAF4151492.1"/>
    <property type="molecule type" value="Genomic_DNA"/>
</dbReference>
<dbReference type="EMBL" id="CAJNOK010021943">
    <property type="protein sequence ID" value="CAF1340228.1"/>
    <property type="molecule type" value="Genomic_DNA"/>
</dbReference>
<sequence length="295" mass="33550">MINLIKEITILDCEESANVSQGWLTKSNFNQLVTSKSSICIRATLDSNDNRSCGVFECVEEGCIKKFLSYHHLVNHLTVGKHIRKIEKFSLTDTEMKMYKTKIETIEQRMMVSLLLEMSSVSERCKIEHKLSSASEGHGLPPRRMMTRFTPLQHQFSIEKFDEGIRNGIRWKSEAVAEKMQETKFDEKFLFSVEECLTPKQIRSYFSRTKAKRQGLIESVHGDENDDTEAFLDNCAGEEAEERINLSECKRKVDPANEPSRSSTASAVQVSPVRLLLSPGKRALSPQTASFDTTK</sequence>
<dbReference type="AlphaFoldDB" id="A0A8S2F351"/>
<evidence type="ECO:0000313" key="4">
    <source>
        <dbReference type="Proteomes" id="UP000677228"/>
    </source>
</evidence>
<protein>
    <recommendedName>
        <fullName evidence="1">C2H2-type domain-containing protein</fullName>
    </recommendedName>
</protein>
<dbReference type="PANTHER" id="PTHR33845:SF1">
    <property type="entry name" value="C2H2-TYPE DOMAIN-CONTAINING PROTEIN"/>
    <property type="match status" value="1"/>
</dbReference>
<dbReference type="PROSITE" id="PS00028">
    <property type="entry name" value="ZINC_FINGER_C2H2_1"/>
    <property type="match status" value="1"/>
</dbReference>